<evidence type="ECO:0000259" key="1">
    <source>
        <dbReference type="Pfam" id="PF12697"/>
    </source>
</evidence>
<evidence type="ECO:0000313" key="3">
    <source>
        <dbReference type="Proteomes" id="UP000293764"/>
    </source>
</evidence>
<dbReference type="SUPFAM" id="SSF53474">
    <property type="entry name" value="alpha/beta-Hydrolases"/>
    <property type="match status" value="1"/>
</dbReference>
<gene>
    <name evidence="2" type="ORF">EUA98_09885</name>
</gene>
<comment type="caution">
    <text evidence="2">The sequence shown here is derived from an EMBL/GenBank/DDBJ whole genome shotgun (WGS) entry which is preliminary data.</text>
</comment>
<dbReference type="GO" id="GO:0016787">
    <property type="term" value="F:hydrolase activity"/>
    <property type="evidence" value="ECO:0007669"/>
    <property type="project" value="UniProtKB-KW"/>
</dbReference>
<sequence length="273" mass="29177">MITTSVGPLLVRDTDPGGARPTLLWHSLFVDSRSWERVEPELARDRRLVVVTGPGHGPSGDPGHRYTMQDCADAAVAVLAEVGVDGPVDWVGNAWGGHVGIVLASRRPDLVRTLVTAGTPVHAYTRGGRLQTHLLLALYRAFGPVRFLVDSVTDVLLSERTRERDAAAVALVRDSFASADRRGLANAVVSISLHREDLTPALPSIQAPTLFITGSDHHDWSAEQARAAARLVPHGSSVAVEGAAYLVPLETPAEFVRSVHGFWAEHAAPGVSP</sequence>
<keyword evidence="2" id="KW-0378">Hydrolase</keyword>
<dbReference type="InterPro" id="IPR050228">
    <property type="entry name" value="Carboxylesterase_BioH"/>
</dbReference>
<dbReference type="Proteomes" id="UP000293764">
    <property type="component" value="Unassembled WGS sequence"/>
</dbReference>
<name>A0A4Q5MZQ2_9MICO</name>
<proteinExistence type="predicted"/>
<accession>A0A4Q5MZQ2</accession>
<feature type="domain" description="AB hydrolase-1" evidence="1">
    <location>
        <begin position="23"/>
        <end position="257"/>
    </location>
</feature>
<keyword evidence="3" id="KW-1185">Reference proteome</keyword>
<dbReference type="InterPro" id="IPR029058">
    <property type="entry name" value="AB_hydrolase_fold"/>
</dbReference>
<evidence type="ECO:0000313" key="2">
    <source>
        <dbReference type="EMBL" id="RYV51206.1"/>
    </source>
</evidence>
<organism evidence="2 3">
    <name type="scientific">Pengzhenrongella frigida</name>
    <dbReference type="NCBI Taxonomy" id="1259133"/>
    <lineage>
        <taxon>Bacteria</taxon>
        <taxon>Bacillati</taxon>
        <taxon>Actinomycetota</taxon>
        <taxon>Actinomycetes</taxon>
        <taxon>Micrococcales</taxon>
        <taxon>Pengzhenrongella</taxon>
    </lineage>
</organism>
<dbReference type="EMBL" id="SDWW01000020">
    <property type="protein sequence ID" value="RYV51206.1"/>
    <property type="molecule type" value="Genomic_DNA"/>
</dbReference>
<dbReference type="InterPro" id="IPR000073">
    <property type="entry name" value="AB_hydrolase_1"/>
</dbReference>
<protein>
    <submittedName>
        <fullName evidence="2">Alpha/beta fold hydrolase</fullName>
    </submittedName>
</protein>
<reference evidence="2 3" key="1">
    <citation type="submission" date="2019-01" db="EMBL/GenBank/DDBJ databases">
        <title>Novel species of Cellulomonas.</title>
        <authorList>
            <person name="Liu Q."/>
            <person name="Xin Y.-H."/>
        </authorList>
    </citation>
    <scope>NUCLEOTIDE SEQUENCE [LARGE SCALE GENOMIC DNA]</scope>
    <source>
        <strain evidence="2 3">HLT2-17</strain>
    </source>
</reference>
<dbReference type="Pfam" id="PF12697">
    <property type="entry name" value="Abhydrolase_6"/>
    <property type="match status" value="1"/>
</dbReference>
<dbReference type="OrthoDB" id="3396704at2"/>
<dbReference type="PANTHER" id="PTHR43194">
    <property type="entry name" value="HYDROLASE ALPHA/BETA FOLD FAMILY"/>
    <property type="match status" value="1"/>
</dbReference>
<dbReference type="Gene3D" id="3.40.50.1820">
    <property type="entry name" value="alpha/beta hydrolase"/>
    <property type="match status" value="1"/>
</dbReference>
<dbReference type="PANTHER" id="PTHR43194:SF2">
    <property type="entry name" value="PEROXISOMAL MEMBRANE PROTEIN LPX1"/>
    <property type="match status" value="1"/>
</dbReference>
<dbReference type="AlphaFoldDB" id="A0A4Q5MZQ2"/>